<dbReference type="Proteomes" id="UP001596066">
    <property type="component" value="Unassembled WGS sequence"/>
</dbReference>
<name>A0ABW0VRG4_9ACTN</name>
<sequence length="210" mass="21448">MPSPASPRPSRILAATAAAGMLLTAVGCSNSTTASAPPSASATASPSRSAATSASPSPTPTKPATPLAVGATWQWEAPSDKVSGSATVVGYQQDVAHDAPSPEKTFGAESHGYVWAALEVKVCSDASSAKTITVSNYPWKLAYDDGSLVKPSDTGYGQFPQPEFPSGDEDLAASRCIAGKIVFPVPGAKKPARAVYAPSGLKTPTEWNLQ</sequence>
<evidence type="ECO:0000256" key="2">
    <source>
        <dbReference type="SAM" id="MobiDB-lite"/>
    </source>
</evidence>
<gene>
    <name evidence="4" type="ORF">ACFPZF_36320</name>
</gene>
<dbReference type="EMBL" id="JBHSOC010000114">
    <property type="protein sequence ID" value="MFC5646795.1"/>
    <property type="molecule type" value="Genomic_DNA"/>
</dbReference>
<organism evidence="4 5">
    <name type="scientific">Kitasatospora cinereorecta</name>
    <dbReference type="NCBI Taxonomy" id="285560"/>
    <lineage>
        <taxon>Bacteria</taxon>
        <taxon>Bacillati</taxon>
        <taxon>Actinomycetota</taxon>
        <taxon>Actinomycetes</taxon>
        <taxon>Kitasatosporales</taxon>
        <taxon>Streptomycetaceae</taxon>
        <taxon>Kitasatospora</taxon>
    </lineage>
</organism>
<evidence type="ECO:0000313" key="5">
    <source>
        <dbReference type="Proteomes" id="UP001596066"/>
    </source>
</evidence>
<evidence type="ECO:0000256" key="3">
    <source>
        <dbReference type="SAM" id="SignalP"/>
    </source>
</evidence>
<dbReference type="RefSeq" id="WP_346148964.1">
    <property type="nucleotide sequence ID" value="NZ_BAAAUA010000060.1"/>
</dbReference>
<comment type="caution">
    <text evidence="4">The sequence shown here is derived from an EMBL/GenBank/DDBJ whole genome shotgun (WGS) entry which is preliminary data.</text>
</comment>
<feature type="signal peptide" evidence="3">
    <location>
        <begin position="1"/>
        <end position="36"/>
    </location>
</feature>
<feature type="region of interest" description="Disordered" evidence="2">
    <location>
        <begin position="29"/>
        <end position="66"/>
    </location>
</feature>
<dbReference type="Gene3D" id="2.60.40.1240">
    <property type="match status" value="1"/>
</dbReference>
<dbReference type="InterPro" id="IPR029050">
    <property type="entry name" value="Immunoprotect_excell_Ig-like"/>
</dbReference>
<reference evidence="5" key="1">
    <citation type="journal article" date="2019" name="Int. J. Syst. Evol. Microbiol.">
        <title>The Global Catalogue of Microorganisms (GCM) 10K type strain sequencing project: providing services to taxonomists for standard genome sequencing and annotation.</title>
        <authorList>
            <consortium name="The Broad Institute Genomics Platform"/>
            <consortium name="The Broad Institute Genome Sequencing Center for Infectious Disease"/>
            <person name="Wu L."/>
            <person name="Ma J."/>
        </authorList>
    </citation>
    <scope>NUCLEOTIDE SEQUENCE [LARGE SCALE GENOMIC DNA]</scope>
    <source>
        <strain evidence="5">CGMCC 4.1622</strain>
    </source>
</reference>
<feature type="chain" id="PRO_5047146853" description="DUF4352 domain-containing protein" evidence="3">
    <location>
        <begin position="37"/>
        <end position="210"/>
    </location>
</feature>
<evidence type="ECO:0000256" key="1">
    <source>
        <dbReference type="ARBA" id="ARBA00022729"/>
    </source>
</evidence>
<protein>
    <recommendedName>
        <fullName evidence="6">DUF4352 domain-containing protein</fullName>
    </recommendedName>
</protein>
<evidence type="ECO:0000313" key="4">
    <source>
        <dbReference type="EMBL" id="MFC5646795.1"/>
    </source>
</evidence>
<keyword evidence="1 3" id="KW-0732">Signal</keyword>
<feature type="compositionally biased region" description="Low complexity" evidence="2">
    <location>
        <begin position="29"/>
        <end position="56"/>
    </location>
</feature>
<evidence type="ECO:0008006" key="6">
    <source>
        <dbReference type="Google" id="ProtNLM"/>
    </source>
</evidence>
<proteinExistence type="predicted"/>
<accession>A0ABW0VRG4</accession>
<keyword evidence="5" id="KW-1185">Reference proteome</keyword>